<protein>
    <submittedName>
        <fullName evidence="2">Uncharacterized protein</fullName>
    </submittedName>
</protein>
<dbReference type="Proteomes" id="UP000177230">
    <property type="component" value="Unassembled WGS sequence"/>
</dbReference>
<evidence type="ECO:0000256" key="1">
    <source>
        <dbReference type="SAM" id="Phobius"/>
    </source>
</evidence>
<proteinExistence type="predicted"/>
<keyword evidence="1" id="KW-0472">Membrane</keyword>
<name>A0A1F5R0Y1_9BACT</name>
<gene>
    <name evidence="2" type="ORF">A2024_05095</name>
</gene>
<evidence type="ECO:0000313" key="3">
    <source>
        <dbReference type="Proteomes" id="UP000177230"/>
    </source>
</evidence>
<keyword evidence="1" id="KW-0812">Transmembrane</keyword>
<evidence type="ECO:0000313" key="2">
    <source>
        <dbReference type="EMBL" id="OGF08105.1"/>
    </source>
</evidence>
<dbReference type="AlphaFoldDB" id="A0A1F5R0Y1"/>
<dbReference type="EMBL" id="MFFM01000049">
    <property type="protein sequence ID" value="OGF08105.1"/>
    <property type="molecule type" value="Genomic_DNA"/>
</dbReference>
<accession>A0A1F5R0Y1</accession>
<comment type="caution">
    <text evidence="2">The sequence shown here is derived from an EMBL/GenBank/DDBJ whole genome shotgun (WGS) entry which is preliminary data.</text>
</comment>
<feature type="transmembrane region" description="Helical" evidence="1">
    <location>
        <begin position="12"/>
        <end position="32"/>
    </location>
</feature>
<reference evidence="2 3" key="1">
    <citation type="journal article" date="2016" name="Nat. Commun.">
        <title>Thousands of microbial genomes shed light on interconnected biogeochemical processes in an aquifer system.</title>
        <authorList>
            <person name="Anantharaman K."/>
            <person name="Brown C.T."/>
            <person name="Hug L.A."/>
            <person name="Sharon I."/>
            <person name="Castelle C.J."/>
            <person name="Probst A.J."/>
            <person name="Thomas B.C."/>
            <person name="Singh A."/>
            <person name="Wilkins M.J."/>
            <person name="Karaoz U."/>
            <person name="Brodie E.L."/>
            <person name="Williams K.H."/>
            <person name="Hubbard S.S."/>
            <person name="Banfield J.F."/>
        </authorList>
    </citation>
    <scope>NUCLEOTIDE SEQUENCE [LARGE SCALE GENOMIC DNA]</scope>
</reference>
<sequence>MFLDAIFMKITRISIIVIILIIVSYEIASVIYRGLQWHSHFMGIAVPENLMVTLYEDQFSLHIEKSTLSSLGGSVDKSKARNSYNYLFRHLDNDVKENIIIGYLDHTNYFTPETVVFDTVNTYSGNRWDLKAHNIGEDWGWQFSYPLFVFNSRVVPHSGKLIINGLHIDSSLTIKHKYTQEYRYVGNFTEIGFCVKDDSWLIKNIPIIFEPYQPQYGSLSFFITPGKEIAYMIFYISDGTKAQYYNHFKQIEPALNSIKIHGFYDEDRTDI</sequence>
<keyword evidence="1" id="KW-1133">Transmembrane helix</keyword>
<organism evidence="2 3">
    <name type="scientific">Candidatus Edwardsbacteria bacterium GWF2_54_11</name>
    <dbReference type="NCBI Taxonomy" id="1817851"/>
    <lineage>
        <taxon>Bacteria</taxon>
        <taxon>Candidatus Edwardsiibacteriota</taxon>
    </lineage>
</organism>